<accession>V4A540</accession>
<keyword evidence="15" id="KW-1185">Reference proteome</keyword>
<comment type="function">
    <text evidence="1">Accessory subunit of the mitochondrial membrane respiratory chain NADH dehydrogenase (Complex I), that is believed not to be involved in catalysis. Complex I functions in the transfer of electrons from NADH to the respiratory chain. The immediate electron acceptor for the enzyme is believed to be ubiquinone.</text>
</comment>
<dbReference type="RefSeq" id="XP_009061054.1">
    <property type="nucleotide sequence ID" value="XM_009062806.1"/>
</dbReference>
<evidence type="ECO:0000256" key="4">
    <source>
        <dbReference type="ARBA" id="ARBA00008006"/>
    </source>
</evidence>
<comment type="similarity">
    <text evidence="4">Belongs to the complex I NDUFB7 subunit family.</text>
</comment>
<reference evidence="14 15" key="1">
    <citation type="journal article" date="2013" name="Nature">
        <title>Insights into bilaterian evolution from three spiralian genomes.</title>
        <authorList>
            <person name="Simakov O."/>
            <person name="Marletaz F."/>
            <person name="Cho S.J."/>
            <person name="Edsinger-Gonzales E."/>
            <person name="Havlak P."/>
            <person name="Hellsten U."/>
            <person name="Kuo D.H."/>
            <person name="Larsson T."/>
            <person name="Lv J."/>
            <person name="Arendt D."/>
            <person name="Savage R."/>
            <person name="Osoegawa K."/>
            <person name="de Jong P."/>
            <person name="Grimwood J."/>
            <person name="Chapman J.A."/>
            <person name="Shapiro H."/>
            <person name="Aerts A."/>
            <person name="Otillar R.P."/>
            <person name="Terry A.Y."/>
            <person name="Boore J.L."/>
            <person name="Grigoriev I.V."/>
            <person name="Lindberg D.R."/>
            <person name="Seaver E.C."/>
            <person name="Weisblat D.A."/>
            <person name="Putnam N.H."/>
            <person name="Rokhsar D.S."/>
        </authorList>
    </citation>
    <scope>NUCLEOTIDE SEQUENCE [LARGE SCALE GENOMIC DNA]</scope>
</reference>
<evidence type="ECO:0000256" key="8">
    <source>
        <dbReference type="ARBA" id="ARBA00022792"/>
    </source>
</evidence>
<evidence type="ECO:0000256" key="11">
    <source>
        <dbReference type="ARBA" id="ARBA00023136"/>
    </source>
</evidence>
<dbReference type="InterPro" id="IPR008698">
    <property type="entry name" value="NDUB7"/>
</dbReference>
<comment type="subcellular location">
    <subcellularLocation>
        <location evidence="3">Mitochondrion inner membrane</location>
        <topology evidence="3">Peripheral membrane protein</topology>
    </subcellularLocation>
    <subcellularLocation>
        <location evidence="2">Mitochondrion intermembrane space</location>
    </subcellularLocation>
</comment>
<evidence type="ECO:0000256" key="1">
    <source>
        <dbReference type="ARBA" id="ARBA00003195"/>
    </source>
</evidence>
<dbReference type="AlphaFoldDB" id="V4A540"/>
<dbReference type="CTD" id="20249602"/>
<dbReference type="STRING" id="225164.V4A540"/>
<dbReference type="PANTHER" id="PTHR20900:SF0">
    <property type="entry name" value="NADH DEHYDROGENASE [UBIQUINONE] 1 BETA SUBCOMPLEX SUBUNIT 7"/>
    <property type="match status" value="1"/>
</dbReference>
<keyword evidence="8" id="KW-0999">Mitochondrion inner membrane</keyword>
<gene>
    <name evidence="14" type="ORF">LOTGIDRAFT_234648</name>
</gene>
<evidence type="ECO:0000256" key="2">
    <source>
        <dbReference type="ARBA" id="ARBA00004569"/>
    </source>
</evidence>
<dbReference type="GO" id="GO:0005758">
    <property type="term" value="C:mitochondrial intermembrane space"/>
    <property type="evidence" value="ECO:0007669"/>
    <property type="project" value="UniProtKB-SubCell"/>
</dbReference>
<evidence type="ECO:0000256" key="5">
    <source>
        <dbReference type="ARBA" id="ARBA00018677"/>
    </source>
</evidence>
<evidence type="ECO:0000256" key="12">
    <source>
        <dbReference type="ARBA" id="ARBA00023157"/>
    </source>
</evidence>
<keyword evidence="12" id="KW-1015">Disulfide bond</keyword>
<protein>
    <recommendedName>
        <fullName evidence="5">NADH dehydrogenase [ubiquinone] 1 beta subcomplex subunit 7</fullName>
    </recommendedName>
</protein>
<dbReference type="Pfam" id="PF05676">
    <property type="entry name" value="NDUF_B7"/>
    <property type="match status" value="1"/>
</dbReference>
<evidence type="ECO:0000256" key="7">
    <source>
        <dbReference type="ARBA" id="ARBA00022660"/>
    </source>
</evidence>
<evidence type="ECO:0000256" key="9">
    <source>
        <dbReference type="ARBA" id="ARBA00022982"/>
    </source>
</evidence>
<keyword evidence="11" id="KW-0472">Membrane</keyword>
<dbReference type="Proteomes" id="UP000030746">
    <property type="component" value="Unassembled WGS sequence"/>
</dbReference>
<feature type="region of interest" description="Disordered" evidence="13">
    <location>
        <begin position="1"/>
        <end position="30"/>
    </location>
</feature>
<dbReference type="OrthoDB" id="268414at2759"/>
<evidence type="ECO:0000256" key="3">
    <source>
        <dbReference type="ARBA" id="ARBA00004637"/>
    </source>
</evidence>
<dbReference type="GO" id="GO:0005743">
    <property type="term" value="C:mitochondrial inner membrane"/>
    <property type="evidence" value="ECO:0007669"/>
    <property type="project" value="UniProtKB-SubCell"/>
</dbReference>
<dbReference type="PANTHER" id="PTHR20900">
    <property type="entry name" value="NADH:UBIQUINONE OXIDOREDUCTASE B18-LIKE SUBUNIT"/>
    <property type="match status" value="1"/>
</dbReference>
<dbReference type="OMA" id="CQYDEYL"/>
<evidence type="ECO:0000256" key="6">
    <source>
        <dbReference type="ARBA" id="ARBA00022448"/>
    </source>
</evidence>
<evidence type="ECO:0000313" key="14">
    <source>
        <dbReference type="EMBL" id="ESO88346.1"/>
    </source>
</evidence>
<dbReference type="HOGENOM" id="CLU_154847_1_1_1"/>
<keyword evidence="10" id="KW-0496">Mitochondrion</keyword>
<name>V4A540_LOTGI</name>
<evidence type="ECO:0000256" key="10">
    <source>
        <dbReference type="ARBA" id="ARBA00023128"/>
    </source>
</evidence>
<evidence type="ECO:0000256" key="13">
    <source>
        <dbReference type="SAM" id="MobiDB-lite"/>
    </source>
</evidence>
<keyword evidence="9" id="KW-0249">Electron transport</keyword>
<keyword evidence="7" id="KW-0679">Respiratory chain</keyword>
<dbReference type="KEGG" id="lgi:LOTGIDRAFT_234648"/>
<evidence type="ECO:0000313" key="15">
    <source>
        <dbReference type="Proteomes" id="UP000030746"/>
    </source>
</evidence>
<dbReference type="GeneID" id="20249602"/>
<keyword evidence="6" id="KW-0813">Transport</keyword>
<sequence length="124" mass="14431">MGQVSSSPDTVVPDYRKDQSNDPMIGFPNGRKERVAPLTQDQMDNALVPLMYRDYCVDKYVALQSCLSKQSFFNTWACNAQWHHLEDCHKADAILRHKEHERERRLLERKRRIQAKANSSVEAI</sequence>
<dbReference type="EMBL" id="KB202719">
    <property type="protein sequence ID" value="ESO88346.1"/>
    <property type="molecule type" value="Genomic_DNA"/>
</dbReference>
<proteinExistence type="inferred from homology"/>
<organism evidence="14 15">
    <name type="scientific">Lottia gigantea</name>
    <name type="common">Giant owl limpet</name>
    <dbReference type="NCBI Taxonomy" id="225164"/>
    <lineage>
        <taxon>Eukaryota</taxon>
        <taxon>Metazoa</taxon>
        <taxon>Spiralia</taxon>
        <taxon>Lophotrochozoa</taxon>
        <taxon>Mollusca</taxon>
        <taxon>Gastropoda</taxon>
        <taxon>Patellogastropoda</taxon>
        <taxon>Lottioidea</taxon>
        <taxon>Lottiidae</taxon>
        <taxon>Lottia</taxon>
    </lineage>
</organism>